<keyword evidence="1" id="KW-1133">Transmembrane helix</keyword>
<evidence type="ECO:0000256" key="1">
    <source>
        <dbReference type="SAM" id="Phobius"/>
    </source>
</evidence>
<organism evidence="3 4">
    <name type="scientific">Pseudonocardia ammonioxydans</name>
    <dbReference type="NCBI Taxonomy" id="260086"/>
    <lineage>
        <taxon>Bacteria</taxon>
        <taxon>Bacillati</taxon>
        <taxon>Actinomycetota</taxon>
        <taxon>Actinomycetes</taxon>
        <taxon>Pseudonocardiales</taxon>
        <taxon>Pseudonocardiaceae</taxon>
        <taxon>Pseudonocardia</taxon>
    </lineage>
</organism>
<name>A0A1I5D441_PSUAM</name>
<dbReference type="Gene3D" id="3.30.450.40">
    <property type="match status" value="1"/>
</dbReference>
<feature type="domain" description="GAF" evidence="2">
    <location>
        <begin position="123"/>
        <end position="256"/>
    </location>
</feature>
<evidence type="ECO:0000313" key="3">
    <source>
        <dbReference type="EMBL" id="SFN93989.1"/>
    </source>
</evidence>
<gene>
    <name evidence="3" type="ORF">SAMN05216207_102515</name>
</gene>
<dbReference type="InterPro" id="IPR029016">
    <property type="entry name" value="GAF-like_dom_sf"/>
</dbReference>
<proteinExistence type="predicted"/>
<keyword evidence="4" id="KW-1185">Reference proteome</keyword>
<dbReference type="EMBL" id="FOUY01000025">
    <property type="protein sequence ID" value="SFN93989.1"/>
    <property type="molecule type" value="Genomic_DNA"/>
</dbReference>
<dbReference type="SUPFAM" id="SSF55781">
    <property type="entry name" value="GAF domain-like"/>
    <property type="match status" value="1"/>
</dbReference>
<dbReference type="Pfam" id="PF13185">
    <property type="entry name" value="GAF_2"/>
    <property type="match status" value="1"/>
</dbReference>
<dbReference type="Proteomes" id="UP000199614">
    <property type="component" value="Unassembled WGS sequence"/>
</dbReference>
<evidence type="ECO:0000259" key="2">
    <source>
        <dbReference type="Pfam" id="PF13185"/>
    </source>
</evidence>
<keyword evidence="1" id="KW-0812">Transmembrane</keyword>
<reference evidence="3 4" key="1">
    <citation type="submission" date="2016-10" db="EMBL/GenBank/DDBJ databases">
        <authorList>
            <person name="de Groot N.N."/>
        </authorList>
    </citation>
    <scope>NUCLEOTIDE SEQUENCE [LARGE SCALE GENOMIC DNA]</scope>
    <source>
        <strain evidence="3 4">CGMCC 4.1877</strain>
    </source>
</reference>
<accession>A0A1I5D441</accession>
<dbReference type="RefSeq" id="WP_143105481.1">
    <property type="nucleotide sequence ID" value="NZ_FOUY01000025.1"/>
</dbReference>
<protein>
    <submittedName>
        <fullName evidence="3">GAF domain-containing protein</fullName>
    </submittedName>
</protein>
<dbReference type="InterPro" id="IPR003018">
    <property type="entry name" value="GAF"/>
</dbReference>
<keyword evidence="1" id="KW-0472">Membrane</keyword>
<sequence>MAGRRRWLPPAAWWNLPLPALASSAAWITQIYFSEDLSALTQASLVAIGVLASALTVLLPALEIRRERGRIVAAEQMAADRLAEYKVTTNDMLIPLSLAVTDVLTTSSGAARREARQSLRQMTVDFAAEYVGPERSRSCFYGLEDDPATGARTLRLRAWHGRNKPPRPRFDPADEVDSQVFALVNSLDSMIVRDVQEVHQLGWTDLSEYRTFIAVTVCAGEQPLGLLTLDSLRAGDLSEEDLDLVRLFAQLLAAGLSVR</sequence>
<feature type="transmembrane region" description="Helical" evidence="1">
    <location>
        <begin position="39"/>
        <end position="62"/>
    </location>
</feature>
<dbReference type="OrthoDB" id="4938008at2"/>
<feature type="transmembrane region" description="Helical" evidence="1">
    <location>
        <begin position="12"/>
        <end position="33"/>
    </location>
</feature>
<dbReference type="AlphaFoldDB" id="A0A1I5D441"/>
<evidence type="ECO:0000313" key="4">
    <source>
        <dbReference type="Proteomes" id="UP000199614"/>
    </source>
</evidence>